<keyword evidence="4" id="KW-0846">Cobalamin</keyword>
<comment type="caution">
    <text evidence="9">The sequence shown here is derived from an EMBL/GenBank/DDBJ whole genome shotgun (WGS) entry which is preliminary data.</text>
</comment>
<reference evidence="9 10" key="1">
    <citation type="submission" date="2017-08" db="EMBL/GenBank/DDBJ databases">
        <title>Aliifodinibius alkalisoli sp. nov., isolated from saline alkaline soil.</title>
        <authorList>
            <person name="Liu D."/>
            <person name="Zhang G."/>
        </authorList>
    </citation>
    <scope>NUCLEOTIDE SEQUENCE [LARGE SCALE GENOMIC DNA]</scope>
    <source>
        <strain evidence="9 10">WN023</strain>
    </source>
</reference>
<dbReference type="GO" id="GO:0031419">
    <property type="term" value="F:cobalamin binding"/>
    <property type="evidence" value="ECO:0007669"/>
    <property type="project" value="UniProtKB-KW"/>
</dbReference>
<dbReference type="Proteomes" id="UP000218831">
    <property type="component" value="Unassembled WGS sequence"/>
</dbReference>
<dbReference type="PROSITE" id="PS00544">
    <property type="entry name" value="METMALONYL_COA_MUTASE"/>
    <property type="match status" value="1"/>
</dbReference>
<keyword evidence="5" id="KW-0413">Isomerase</keyword>
<dbReference type="AlphaFoldDB" id="A0A2A2GDQ6"/>
<dbReference type="OrthoDB" id="9762378at2"/>
<dbReference type="EC" id="5.4.99.2" evidence="3"/>
<dbReference type="Pfam" id="PF01642">
    <property type="entry name" value="MM_CoA_mutase"/>
    <property type="match status" value="1"/>
</dbReference>
<dbReference type="EMBL" id="NSKE01000002">
    <property type="protein sequence ID" value="PAU95124.1"/>
    <property type="molecule type" value="Genomic_DNA"/>
</dbReference>
<comment type="similarity">
    <text evidence="2">Belongs to the methylmalonyl-CoA mutase family.</text>
</comment>
<gene>
    <name evidence="9" type="ORF">CK503_02680</name>
</gene>
<protein>
    <recommendedName>
        <fullName evidence="3">methylmalonyl-CoA mutase</fullName>
        <ecNumber evidence="3">5.4.99.2</ecNumber>
    </recommendedName>
</protein>
<evidence type="ECO:0000256" key="4">
    <source>
        <dbReference type="ARBA" id="ARBA00022628"/>
    </source>
</evidence>
<proteinExistence type="inferred from homology"/>
<keyword evidence="6" id="KW-0170">Cobalt</keyword>
<accession>A0A2A2GDQ6</accession>
<dbReference type="InterPro" id="IPR036724">
    <property type="entry name" value="Cobalamin-bd_sf"/>
</dbReference>
<evidence type="ECO:0000256" key="1">
    <source>
        <dbReference type="ARBA" id="ARBA00001922"/>
    </source>
</evidence>
<dbReference type="SUPFAM" id="SSF51703">
    <property type="entry name" value="Cobalamin (vitamin B12)-dependent enzymes"/>
    <property type="match status" value="1"/>
</dbReference>
<evidence type="ECO:0000259" key="8">
    <source>
        <dbReference type="Pfam" id="PF01642"/>
    </source>
</evidence>
<dbReference type="SUPFAM" id="SSF52242">
    <property type="entry name" value="Cobalamin (vitamin B12)-binding domain"/>
    <property type="match status" value="1"/>
</dbReference>
<comment type="cofactor">
    <cofactor evidence="1">
        <name>adenosylcob(III)alamin</name>
        <dbReference type="ChEBI" id="CHEBI:18408"/>
    </cofactor>
</comment>
<dbReference type="CDD" id="cd03677">
    <property type="entry name" value="MM_CoA_mutase_beta"/>
    <property type="match status" value="1"/>
</dbReference>
<sequence length="677" mass="76358">MSNSDTTKQSLFDEFPPVSTEEWEEVIKQDLKGADYKEKLRWETGEGVEPLPFYRREDISDLDRTAPIPKSYSRTGANSWEIREPIYEDNIPQANKAARNALDRGANALQFQINIRRTEGMLGGDIQGLPIQNQSDFTTLLDKISLENTPLHFDAGIASPSLLSMLWNEVRTQNIDPKKVRATFSYDPFVYLLQHGQYSKKRKEVERDIFHIAQFSAEHMPAIRPLGVNARFFHNSGATIAQELGYAIASASEYLAILSDSEINLDDAVQSLSVSLSIGSNYFLEISKFRAARLLWKNLIEAYGVDPEENPAYLHGETSRWNKTLYDPYTNMLRTSTEGMSGAIAGCDSLTVLPFDEHFRQPDEFSQRIARNQQLILSEEAYFNKVEDPAAGSYYIETLTEEIAEKAWENFQDIETEGGLFTAIENGTVQSAIQQSQEQRNQSIAKRGRTFVGTNQYTNADENRSDDIGGTQQTRALRESEDISIESDSENLVEYLGDAFSQQANIADIINKLFDLGRQQYRTVAPYRGPQAFEELRLATENHQSTPKVLNLPLGNKKWRKGRATFSSNFFGCAGYDIEDPIGFGDVDEAIDAIKKEQPDIAVICSSDKEYKELVPAIADAVSNLDDPPILVLAGYPEEDIKKYKEAGIDEFIYSKCNVIETLTRFQQKLGIILNEK</sequence>
<dbReference type="InterPro" id="IPR016176">
    <property type="entry name" value="Cbl-dep_enz_cat"/>
</dbReference>
<feature type="domain" description="Methylmalonyl-CoA mutase alpha/beta chain catalytic" evidence="8">
    <location>
        <begin position="70"/>
        <end position="468"/>
    </location>
</feature>
<dbReference type="InterPro" id="IPR058549">
    <property type="entry name" value="MeMalonylCoA_mutase_a/b_site"/>
</dbReference>
<dbReference type="PANTHER" id="PTHR48101:SF1">
    <property type="entry name" value="METHYLMALONYL-COA MUTASE, LARGE SUBUNIT"/>
    <property type="match status" value="1"/>
</dbReference>
<evidence type="ECO:0000256" key="2">
    <source>
        <dbReference type="ARBA" id="ARBA00008465"/>
    </source>
</evidence>
<dbReference type="RefSeq" id="WP_095605251.1">
    <property type="nucleotide sequence ID" value="NZ_NSKE01000002.1"/>
</dbReference>
<evidence type="ECO:0000256" key="7">
    <source>
        <dbReference type="SAM" id="MobiDB-lite"/>
    </source>
</evidence>
<feature type="region of interest" description="Disordered" evidence="7">
    <location>
        <begin position="457"/>
        <end position="483"/>
    </location>
</feature>
<dbReference type="InterPro" id="IPR006099">
    <property type="entry name" value="MeMalonylCoA_mutase_a/b_cat"/>
</dbReference>
<dbReference type="GO" id="GO:0046872">
    <property type="term" value="F:metal ion binding"/>
    <property type="evidence" value="ECO:0007669"/>
    <property type="project" value="InterPro"/>
</dbReference>
<dbReference type="Gene3D" id="3.40.50.280">
    <property type="entry name" value="Cobalamin-binding domain"/>
    <property type="match status" value="1"/>
</dbReference>
<dbReference type="GO" id="GO:0016866">
    <property type="term" value="F:intramolecular transferase activity"/>
    <property type="evidence" value="ECO:0007669"/>
    <property type="project" value="InterPro"/>
</dbReference>
<evidence type="ECO:0000313" key="10">
    <source>
        <dbReference type="Proteomes" id="UP000218831"/>
    </source>
</evidence>
<keyword evidence="10" id="KW-1185">Reference proteome</keyword>
<evidence type="ECO:0000256" key="3">
    <source>
        <dbReference type="ARBA" id="ARBA00012398"/>
    </source>
</evidence>
<evidence type="ECO:0000256" key="5">
    <source>
        <dbReference type="ARBA" id="ARBA00023235"/>
    </source>
</evidence>
<dbReference type="Gene3D" id="3.20.20.240">
    <property type="entry name" value="Methylmalonyl-CoA mutase"/>
    <property type="match status" value="1"/>
</dbReference>
<name>A0A2A2GDQ6_9BACT</name>
<organism evidence="9 10">
    <name type="scientific">Fodinibius salipaludis</name>
    <dbReference type="NCBI Taxonomy" id="2032627"/>
    <lineage>
        <taxon>Bacteria</taxon>
        <taxon>Pseudomonadati</taxon>
        <taxon>Balneolota</taxon>
        <taxon>Balneolia</taxon>
        <taxon>Balneolales</taxon>
        <taxon>Balneolaceae</taxon>
        <taxon>Fodinibius</taxon>
    </lineage>
</organism>
<dbReference type="PANTHER" id="PTHR48101">
    <property type="entry name" value="METHYLMALONYL-COA MUTASE, MITOCHONDRIAL-RELATED"/>
    <property type="match status" value="1"/>
</dbReference>
<evidence type="ECO:0000313" key="9">
    <source>
        <dbReference type="EMBL" id="PAU95124.1"/>
    </source>
</evidence>
<evidence type="ECO:0000256" key="6">
    <source>
        <dbReference type="ARBA" id="ARBA00023285"/>
    </source>
</evidence>